<dbReference type="PROSITE" id="PS00024">
    <property type="entry name" value="HEMOPEXIN"/>
    <property type="match status" value="1"/>
</dbReference>
<evidence type="ECO:0000256" key="4">
    <source>
        <dbReference type="ARBA" id="ARBA00022530"/>
    </source>
</evidence>
<evidence type="ECO:0000313" key="27">
    <source>
        <dbReference type="EMBL" id="KAJ1113495.1"/>
    </source>
</evidence>
<feature type="binding site" evidence="19">
    <location>
        <position position="221"/>
    </location>
    <ligand>
        <name>Zn(2+)</name>
        <dbReference type="ChEBI" id="CHEBI:29105"/>
        <label>2</label>
        <note>catalytic</note>
    </ligand>
</feature>
<evidence type="ECO:0000256" key="15">
    <source>
        <dbReference type="ARBA" id="ARBA00023157"/>
    </source>
</evidence>
<feature type="binding site" evidence="20">
    <location>
        <position position="174"/>
    </location>
    <ligand>
        <name>Ca(2+)</name>
        <dbReference type="ChEBI" id="CHEBI:29108"/>
        <label>3</label>
    </ligand>
</feature>
<dbReference type="Pfam" id="PF00045">
    <property type="entry name" value="Hemopexin"/>
    <property type="match status" value="4"/>
</dbReference>
<dbReference type="GO" id="GO:0031012">
    <property type="term" value="C:extracellular matrix"/>
    <property type="evidence" value="ECO:0007669"/>
    <property type="project" value="InterPro"/>
</dbReference>
<evidence type="ECO:0000256" key="9">
    <source>
        <dbReference type="ARBA" id="ARBA00022801"/>
    </source>
</evidence>
<dbReference type="EC" id="3.4.24.7" evidence="17"/>
<keyword evidence="15 21" id="KW-1015">Disulfide bond</keyword>
<dbReference type="FunFam" id="3.40.390.10:FF:000007">
    <property type="entry name" value="Collagenase 3"/>
    <property type="match status" value="1"/>
</dbReference>
<feature type="binding site" evidence="20">
    <location>
        <position position="193"/>
    </location>
    <ligand>
        <name>Ca(2+)</name>
        <dbReference type="ChEBI" id="CHEBI:29108"/>
        <label>2</label>
    </ligand>
</feature>
<feature type="binding site" evidence="20">
    <location>
        <position position="353"/>
    </location>
    <ligand>
        <name>Ca(2+)</name>
        <dbReference type="ChEBI" id="CHEBI:29108"/>
        <label>5</label>
    </ligand>
</feature>
<feature type="repeat" description="Hemopexin" evidence="23">
    <location>
        <begin position="347"/>
        <end position="393"/>
    </location>
</feature>
<dbReference type="CDD" id="cd00094">
    <property type="entry name" value="HX"/>
    <property type="match status" value="1"/>
</dbReference>
<evidence type="ECO:0000256" key="17">
    <source>
        <dbReference type="ARBA" id="ARBA00038924"/>
    </source>
</evidence>
<feature type="modified residue" description="Phosphotyrosine; by PKDCC" evidence="22">
    <location>
        <position position="382"/>
    </location>
</feature>
<evidence type="ECO:0000256" key="24">
    <source>
        <dbReference type="SAM" id="MobiDB-lite"/>
    </source>
</evidence>
<evidence type="ECO:0000256" key="6">
    <source>
        <dbReference type="ARBA" id="ARBA00022723"/>
    </source>
</evidence>
<dbReference type="Gene3D" id="3.40.390.10">
    <property type="entry name" value="Collagenase (Catalytic Domain)"/>
    <property type="match status" value="1"/>
</dbReference>
<evidence type="ECO:0000313" key="28">
    <source>
        <dbReference type="Proteomes" id="UP001066276"/>
    </source>
</evidence>
<evidence type="ECO:0000256" key="13">
    <source>
        <dbReference type="ARBA" id="ARBA00023105"/>
    </source>
</evidence>
<dbReference type="InterPro" id="IPR021190">
    <property type="entry name" value="Pept_M10A"/>
</dbReference>
<dbReference type="Pfam" id="PF01471">
    <property type="entry name" value="PG_binding_1"/>
    <property type="match status" value="1"/>
</dbReference>
<feature type="disulfide bond" evidence="21">
    <location>
        <begin position="300"/>
        <end position="487"/>
    </location>
</feature>
<sequence length="487" mass="54781">MKSLSLLLLLCVVHTYAFPAVPAAEGRDENEQLAEDYLKKFYNLKTDGKPVGRRKSSPFSARIEEMQTFFGLEVTGKLDSNTLEVMQQARCGVSDVAEFSHFGGRPAWSTTSLTYRILNYTPDMAQSDVDTAIRRAFKVWSDVTPLTFTRIFDDTADIQISFGAGVHGDFYPFDGPHGTLAHAFAPGNTIGGDAHFDEDETWTSGSAGYNLFLVAAHEFGHSLGLSHSSDRSALMYPTYSYTDPDQFRLPQDDVNGIQALYGSSPNLPLTTTPSTTRTTTKTTARTKTTTTKQSTTLSNCDANLVFDAITTLRGEIIFFKDSLFWRKISKNSKVINHTITTFWPTLPSGIQAAYENQEKDQVFFFKGHKYWALQGFDILPNYPKNIYQLGFPKNVTHIDAAVHLQDTEKTYFYVGDQYWSFDEARQLMDKGSPRRIEDDFPGVGKKVHAVFQDNGHLYFFSGHKQFQFNITSKKVSRTLKSTSWFGC</sequence>
<evidence type="ECO:0000256" key="3">
    <source>
        <dbReference type="ARBA" id="ARBA00022525"/>
    </source>
</evidence>
<evidence type="ECO:0000256" key="12">
    <source>
        <dbReference type="ARBA" id="ARBA00023049"/>
    </source>
</evidence>
<dbReference type="InterPro" id="IPR018486">
    <property type="entry name" value="Hemopexin_CS"/>
</dbReference>
<name>A0AAV7NL25_PLEWA</name>
<dbReference type="Gene3D" id="2.110.10.10">
    <property type="entry name" value="Hemopexin-like domain"/>
    <property type="match status" value="1"/>
</dbReference>
<feature type="binding site" evidence="20">
    <location>
        <position position="450"/>
    </location>
    <ligand>
        <name>Ca(2+)</name>
        <dbReference type="ChEBI" id="CHEBI:29108"/>
        <label>5</label>
    </ligand>
</feature>
<feature type="binding site" evidence="20">
    <location>
        <position position="157"/>
    </location>
    <ligand>
        <name>Ca(2+)</name>
        <dbReference type="ChEBI" id="CHEBI:29108"/>
        <label>2</label>
    </ligand>
</feature>
<comment type="cofactor">
    <cofactor evidence="20">
        <name>Ca(2+)</name>
        <dbReference type="ChEBI" id="CHEBI:29108"/>
    </cofactor>
    <text evidence="20">Can bind about 5 Ca(2+) ions per subunit.</text>
</comment>
<dbReference type="Proteomes" id="UP001066276">
    <property type="component" value="Chromosome 8"/>
</dbReference>
<evidence type="ECO:0000256" key="22">
    <source>
        <dbReference type="PIRSR" id="PIRSR621190-4"/>
    </source>
</evidence>
<feature type="binding site" evidence="20">
    <location>
        <position position="167"/>
    </location>
    <ligand>
        <name>Zn(2+)</name>
        <dbReference type="ChEBI" id="CHEBI:29105"/>
        <label>1</label>
    </ligand>
</feature>
<evidence type="ECO:0000256" key="18">
    <source>
        <dbReference type="PIRSR" id="PIRSR001191-1"/>
    </source>
</evidence>
<dbReference type="AlphaFoldDB" id="A0AAV7NL25"/>
<evidence type="ECO:0000256" key="19">
    <source>
        <dbReference type="PIRSR" id="PIRSR001191-2"/>
    </source>
</evidence>
<feature type="binding site" evidence="19">
    <location>
        <position position="217"/>
    </location>
    <ligand>
        <name>Zn(2+)</name>
        <dbReference type="ChEBI" id="CHEBI:29105"/>
        <label>2</label>
        <note>catalytic</note>
    </ligand>
</feature>
<feature type="binding site" evidence="19">
    <location>
        <position position="227"/>
    </location>
    <ligand>
        <name>Zn(2+)</name>
        <dbReference type="ChEBI" id="CHEBI:29105"/>
        <label>2</label>
        <note>catalytic</note>
    </ligand>
</feature>
<keyword evidence="14" id="KW-0865">Zymogen</keyword>
<feature type="binding site" evidence="20">
    <location>
        <position position="235"/>
    </location>
    <ligand>
        <name>Zn(2+)</name>
        <dbReference type="ChEBI" id="CHEBI:29105"/>
        <label>2</label>
        <note>catalytic</note>
    </ligand>
</feature>
<feature type="repeat" description="Hemopexin" evidence="23">
    <location>
        <begin position="395"/>
        <end position="443"/>
    </location>
</feature>
<gene>
    <name evidence="27" type="ORF">NDU88_001738</name>
</gene>
<keyword evidence="7 25" id="KW-0732">Signal</keyword>
<dbReference type="PROSITE" id="PS51642">
    <property type="entry name" value="HEMOPEXIN_2"/>
    <property type="match status" value="4"/>
</dbReference>
<evidence type="ECO:0000256" key="21">
    <source>
        <dbReference type="PIRSR" id="PIRSR621190-3"/>
    </source>
</evidence>
<dbReference type="PRINTS" id="PR00138">
    <property type="entry name" value="MATRIXIN"/>
</dbReference>
<evidence type="ECO:0000256" key="11">
    <source>
        <dbReference type="ARBA" id="ARBA00022837"/>
    </source>
</evidence>
<dbReference type="InterPro" id="IPR018487">
    <property type="entry name" value="Hemopexin-like_repeat"/>
</dbReference>
<feature type="compositionally biased region" description="Low complexity" evidence="24">
    <location>
        <begin position="270"/>
        <end position="290"/>
    </location>
</feature>
<feature type="binding site" evidence="20">
    <location>
        <position position="195"/>
    </location>
    <ligand>
        <name>Zn(2+)</name>
        <dbReference type="ChEBI" id="CHEBI:29105"/>
        <label>1</label>
    </ligand>
</feature>
<keyword evidence="8" id="KW-0677">Repeat</keyword>
<evidence type="ECO:0000256" key="25">
    <source>
        <dbReference type="SAM" id="SignalP"/>
    </source>
</evidence>
<proteinExistence type="inferred from homology"/>
<dbReference type="CDD" id="cd04278">
    <property type="entry name" value="ZnMc_MMP"/>
    <property type="match status" value="1"/>
</dbReference>
<evidence type="ECO:0000256" key="1">
    <source>
        <dbReference type="ARBA" id="ARBA00004498"/>
    </source>
</evidence>
<keyword evidence="4" id="KW-0272">Extracellular matrix</keyword>
<feature type="binding site" evidence="20">
    <location>
        <position position="307"/>
    </location>
    <ligand>
        <name>Ca(2+)</name>
        <dbReference type="ChEBI" id="CHEBI:29108"/>
        <label>4</label>
    </ligand>
</feature>
<organism evidence="27 28">
    <name type="scientific">Pleurodeles waltl</name>
    <name type="common">Iberian ribbed newt</name>
    <dbReference type="NCBI Taxonomy" id="8319"/>
    <lineage>
        <taxon>Eukaryota</taxon>
        <taxon>Metazoa</taxon>
        <taxon>Chordata</taxon>
        <taxon>Craniata</taxon>
        <taxon>Vertebrata</taxon>
        <taxon>Euteleostomi</taxon>
        <taxon>Amphibia</taxon>
        <taxon>Batrachia</taxon>
        <taxon>Caudata</taxon>
        <taxon>Salamandroidea</taxon>
        <taxon>Salamandridae</taxon>
        <taxon>Pleurodelinae</taxon>
        <taxon>Pleurodeles</taxon>
    </lineage>
</organism>
<feature type="binding site" evidence="20">
    <location>
        <position position="200"/>
    </location>
    <ligand>
        <name>Ca(2+)</name>
        <dbReference type="ChEBI" id="CHEBI:29108"/>
        <label>1</label>
    </ligand>
</feature>
<feature type="binding site" evidence="20">
    <location>
        <position position="182"/>
    </location>
    <ligand>
        <name>Zn(2+)</name>
        <dbReference type="ChEBI" id="CHEBI:29105"/>
        <label>1</label>
    </ligand>
</feature>
<dbReference type="InterPro" id="IPR033739">
    <property type="entry name" value="M10A_MMP"/>
</dbReference>
<feature type="binding site" evidence="20">
    <location>
        <position position="197"/>
    </location>
    <ligand>
        <name>Ca(2+)</name>
        <dbReference type="ChEBI" id="CHEBI:29108"/>
        <label>3</label>
    </ligand>
</feature>
<comment type="subcellular location">
    <subcellularLocation>
        <location evidence="1">Secreted</location>
        <location evidence="1">Extracellular space</location>
        <location evidence="1">Extracellular matrix</location>
    </subcellularLocation>
</comment>
<dbReference type="InterPro" id="IPR002477">
    <property type="entry name" value="Peptidoglycan-bd-like"/>
</dbReference>
<dbReference type="EMBL" id="JANPWB010000012">
    <property type="protein sequence ID" value="KAJ1113495.1"/>
    <property type="molecule type" value="Genomic_DNA"/>
</dbReference>
<dbReference type="InterPro" id="IPR000585">
    <property type="entry name" value="Hemopexin-like_dom"/>
</dbReference>
<feature type="binding site" evidence="20">
    <location>
        <position position="123"/>
    </location>
    <ligand>
        <name>Ca(2+)</name>
        <dbReference type="ChEBI" id="CHEBI:29108"/>
        <label>1</label>
    </ligand>
</feature>
<dbReference type="InterPro" id="IPR024079">
    <property type="entry name" value="MetalloPept_cat_dom_sf"/>
</dbReference>
<keyword evidence="28" id="KW-1185">Reference proteome</keyword>
<dbReference type="PANTHER" id="PTHR10201:SF151">
    <property type="entry name" value="INTERSTITIAL COLLAGENASE"/>
    <property type="match status" value="1"/>
</dbReference>
<dbReference type="SUPFAM" id="SSF55486">
    <property type="entry name" value="Metalloproteases ('zincins'), catalytic domain"/>
    <property type="match status" value="1"/>
</dbReference>
<dbReference type="SUPFAM" id="SSF47090">
    <property type="entry name" value="PGBD-like"/>
    <property type="match status" value="1"/>
</dbReference>
<evidence type="ECO:0000256" key="16">
    <source>
        <dbReference type="ARBA" id="ARBA00036005"/>
    </source>
</evidence>
<dbReference type="SMART" id="SM00120">
    <property type="entry name" value="HX"/>
    <property type="match status" value="4"/>
</dbReference>
<dbReference type="FunFam" id="2.110.10.10:FF:000002">
    <property type="entry name" value="Matrix metallopeptidase 3"/>
    <property type="match status" value="1"/>
</dbReference>
<dbReference type="SMART" id="SM00235">
    <property type="entry name" value="ZnMc"/>
    <property type="match status" value="1"/>
</dbReference>
<dbReference type="Pfam" id="PF00413">
    <property type="entry name" value="Peptidase_M10"/>
    <property type="match status" value="1"/>
</dbReference>
<evidence type="ECO:0000256" key="2">
    <source>
        <dbReference type="ARBA" id="ARBA00010370"/>
    </source>
</evidence>
<accession>A0AAV7NL25</accession>
<keyword evidence="5" id="KW-0645">Protease</keyword>
<comment type="caution">
    <text evidence="27">The sequence shown here is derived from an EMBL/GenBank/DDBJ whole genome shotgun (WGS) entry which is preliminary data.</text>
</comment>
<feature type="region of interest" description="Disordered" evidence="24">
    <location>
        <begin position="268"/>
        <end position="290"/>
    </location>
</feature>
<keyword evidence="9" id="KW-0378">Hydrolase</keyword>
<protein>
    <recommendedName>
        <fullName evidence="17">interstitial collagenase</fullName>
        <ecNumber evidence="17">3.4.24.7</ecNumber>
    </recommendedName>
</protein>
<feature type="repeat" description="Hemopexin" evidence="23">
    <location>
        <begin position="444"/>
        <end position="487"/>
    </location>
</feature>
<dbReference type="SUPFAM" id="SSF50923">
    <property type="entry name" value="Hemopexin-like domain"/>
    <property type="match status" value="1"/>
</dbReference>
<feature type="binding site" evidence="20">
    <location>
        <position position="175"/>
    </location>
    <ligand>
        <name>Ca(2+)</name>
        <dbReference type="ChEBI" id="CHEBI:29108"/>
        <label>3</label>
    </ligand>
</feature>
<keyword evidence="12" id="KW-0482">Metalloprotease</keyword>
<feature type="binding site" evidence="20">
    <location>
        <position position="191"/>
    </location>
    <ligand>
        <name>Ca(2+)</name>
        <dbReference type="ChEBI" id="CHEBI:29108"/>
        <label>2</label>
    </ligand>
</feature>
<reference evidence="27" key="1">
    <citation type="journal article" date="2022" name="bioRxiv">
        <title>Sequencing and chromosome-scale assembly of the giantPleurodeles waltlgenome.</title>
        <authorList>
            <person name="Brown T."/>
            <person name="Elewa A."/>
            <person name="Iarovenko S."/>
            <person name="Subramanian E."/>
            <person name="Araus A.J."/>
            <person name="Petzold A."/>
            <person name="Susuki M."/>
            <person name="Suzuki K.-i.T."/>
            <person name="Hayashi T."/>
            <person name="Toyoda A."/>
            <person name="Oliveira C."/>
            <person name="Osipova E."/>
            <person name="Leigh N.D."/>
            <person name="Simon A."/>
            <person name="Yun M.H."/>
        </authorList>
    </citation>
    <scope>NUCLEOTIDE SEQUENCE</scope>
    <source>
        <strain evidence="27">20211129_DDA</strain>
        <tissue evidence="27">Liver</tissue>
    </source>
</reference>
<comment type="catalytic activity">
    <reaction evidence="16">
        <text>Cleavage of the triple helix of collagen at about three-quarters of the length of the molecule from the N-terminus, at 775-Gly-|-Ile-776 in the alpha1(I) chain. Cleaves synthetic substrates and alpha-macroglobulins at bonds where P1' is a hydrophobic residue.</text>
        <dbReference type="EC" id="3.4.24.7"/>
    </reaction>
</comment>
<keyword evidence="3" id="KW-0964">Secreted</keyword>
<dbReference type="GO" id="GO:0004222">
    <property type="term" value="F:metalloendopeptidase activity"/>
    <property type="evidence" value="ECO:0007669"/>
    <property type="project" value="UniProtKB-EC"/>
</dbReference>
<dbReference type="GO" id="GO:0030574">
    <property type="term" value="P:collagen catabolic process"/>
    <property type="evidence" value="ECO:0007669"/>
    <property type="project" value="UniProtKB-KW"/>
</dbReference>
<dbReference type="GO" id="GO:0008270">
    <property type="term" value="F:zinc ion binding"/>
    <property type="evidence" value="ECO:0007669"/>
    <property type="project" value="InterPro"/>
</dbReference>
<comment type="cofactor">
    <cofactor evidence="20">
        <name>Zn(2+)</name>
        <dbReference type="ChEBI" id="CHEBI:29105"/>
    </cofactor>
    <text evidence="20">Binds 2 Zn(2+) ions per subunit.</text>
</comment>
<feature type="active site" evidence="18">
    <location>
        <position position="218"/>
    </location>
</feature>
<dbReference type="GO" id="GO:0006508">
    <property type="term" value="P:proteolysis"/>
    <property type="evidence" value="ECO:0007669"/>
    <property type="project" value="UniProtKB-KW"/>
</dbReference>
<feature type="binding site" evidence="20">
    <location>
        <position position="309"/>
    </location>
    <ligand>
        <name>Ca(2+)</name>
        <dbReference type="ChEBI" id="CHEBI:29108"/>
        <label>5</label>
    </ligand>
</feature>
<evidence type="ECO:0000256" key="10">
    <source>
        <dbReference type="ARBA" id="ARBA00022833"/>
    </source>
</evidence>
<evidence type="ECO:0000256" key="8">
    <source>
        <dbReference type="ARBA" id="ARBA00022737"/>
    </source>
</evidence>
<dbReference type="PANTHER" id="PTHR10201">
    <property type="entry name" value="MATRIX METALLOPROTEINASE"/>
    <property type="match status" value="1"/>
</dbReference>
<evidence type="ECO:0000256" key="5">
    <source>
        <dbReference type="ARBA" id="ARBA00022670"/>
    </source>
</evidence>
<dbReference type="InterPro" id="IPR001818">
    <property type="entry name" value="Pept_M10_metallopeptidase"/>
</dbReference>
<feature type="binding site" evidence="20">
    <location>
        <position position="200"/>
    </location>
    <ligand>
        <name>Ca(2+)</name>
        <dbReference type="ChEBI" id="CHEBI:29108"/>
        <label>3</label>
    </ligand>
</feature>
<feature type="signal peptide" evidence="25">
    <location>
        <begin position="1"/>
        <end position="17"/>
    </location>
</feature>
<dbReference type="PIRSF" id="PIRSF001191">
    <property type="entry name" value="Peptidase_M10A_matrix"/>
    <property type="match status" value="1"/>
</dbReference>
<feature type="binding site" description="in inhibited form" evidence="20">
    <location>
        <position position="91"/>
    </location>
    <ligand>
        <name>Zn(2+)</name>
        <dbReference type="ChEBI" id="CHEBI:29105"/>
        <label>2</label>
        <note>catalytic</note>
    </ligand>
</feature>
<dbReference type="GO" id="GO:0030198">
    <property type="term" value="P:extracellular matrix organization"/>
    <property type="evidence" value="ECO:0007669"/>
    <property type="project" value="TreeGrafter"/>
</dbReference>
<dbReference type="InterPro" id="IPR036375">
    <property type="entry name" value="Hemopexin-like_dom_sf"/>
</dbReference>
<keyword evidence="13" id="KW-0177">Collagen degradation</keyword>
<dbReference type="InterPro" id="IPR036365">
    <property type="entry name" value="PGBD-like_sf"/>
</dbReference>
<feature type="repeat" description="Hemopexin" evidence="23">
    <location>
        <begin position="297"/>
        <end position="346"/>
    </location>
</feature>
<evidence type="ECO:0000256" key="14">
    <source>
        <dbReference type="ARBA" id="ARBA00023145"/>
    </source>
</evidence>
<feature type="binding site" evidence="20">
    <location>
        <position position="169"/>
    </location>
    <ligand>
        <name>Zn(2+)</name>
        <dbReference type="ChEBI" id="CHEBI:29105"/>
        <label>1</label>
    </ligand>
</feature>
<feature type="binding site" evidence="20">
    <location>
        <position position="401"/>
    </location>
    <ligand>
        <name>Ca(2+)</name>
        <dbReference type="ChEBI" id="CHEBI:29108"/>
        <label>5</label>
    </ligand>
</feature>
<comment type="similarity">
    <text evidence="2">Belongs to the peptidase M10A family.</text>
</comment>
<dbReference type="InterPro" id="IPR006026">
    <property type="entry name" value="Peptidase_Metallo"/>
</dbReference>
<evidence type="ECO:0000256" key="23">
    <source>
        <dbReference type="PROSITE-ProRule" id="PRU01011"/>
    </source>
</evidence>
<keyword evidence="11 20" id="KW-0106">Calcium</keyword>
<evidence type="ECO:0000256" key="20">
    <source>
        <dbReference type="PIRSR" id="PIRSR621190-2"/>
    </source>
</evidence>
<evidence type="ECO:0000256" key="7">
    <source>
        <dbReference type="ARBA" id="ARBA00022729"/>
    </source>
</evidence>
<feature type="chain" id="PRO_5043798584" description="interstitial collagenase" evidence="25">
    <location>
        <begin position="18"/>
        <end position="487"/>
    </location>
</feature>
<keyword evidence="10 19" id="KW-0862">Zinc</keyword>
<keyword evidence="6 19" id="KW-0479">Metal-binding</keyword>
<evidence type="ECO:0000259" key="26">
    <source>
        <dbReference type="SMART" id="SM00235"/>
    </source>
</evidence>
<feature type="domain" description="Peptidase metallopeptidase" evidence="26">
    <location>
        <begin position="104"/>
        <end position="263"/>
    </location>
</feature>